<dbReference type="EMBL" id="RCTF01000003">
    <property type="protein sequence ID" value="RLP80579.1"/>
    <property type="molecule type" value="Genomic_DNA"/>
</dbReference>
<name>A0A3L7AJI5_9HYPH</name>
<gene>
    <name evidence="1" type="ORF">D9R14_05900</name>
</gene>
<dbReference type="NCBIfam" id="TIGR01634">
    <property type="entry name" value="tail_P2_I"/>
    <property type="match status" value="1"/>
</dbReference>
<dbReference type="Pfam" id="PF09684">
    <property type="entry name" value="Tail_P2_I"/>
    <property type="match status" value="1"/>
</dbReference>
<proteinExistence type="predicted"/>
<accession>A0A3L7AJI5</accession>
<dbReference type="RefSeq" id="WP_121622372.1">
    <property type="nucleotide sequence ID" value="NZ_JACIIW010000006.1"/>
</dbReference>
<organism evidence="1 2">
    <name type="scientific">Xanthobacter tagetidis</name>
    <dbReference type="NCBI Taxonomy" id="60216"/>
    <lineage>
        <taxon>Bacteria</taxon>
        <taxon>Pseudomonadati</taxon>
        <taxon>Pseudomonadota</taxon>
        <taxon>Alphaproteobacteria</taxon>
        <taxon>Hyphomicrobiales</taxon>
        <taxon>Xanthobacteraceae</taxon>
        <taxon>Xanthobacter</taxon>
    </lineage>
</organism>
<keyword evidence="2" id="KW-1185">Reference proteome</keyword>
<dbReference type="InterPro" id="IPR006521">
    <property type="entry name" value="Tail_protein_I"/>
</dbReference>
<evidence type="ECO:0000313" key="1">
    <source>
        <dbReference type="EMBL" id="RLP80579.1"/>
    </source>
</evidence>
<evidence type="ECO:0000313" key="2">
    <source>
        <dbReference type="Proteomes" id="UP000269692"/>
    </source>
</evidence>
<comment type="caution">
    <text evidence="1">The sequence shown here is derived from an EMBL/GenBank/DDBJ whole genome shotgun (WGS) entry which is preliminary data.</text>
</comment>
<dbReference type="Proteomes" id="UP000269692">
    <property type="component" value="Unassembled WGS sequence"/>
</dbReference>
<sequence length="418" mass="44330">MSVPHLLPPRSTTSLEATLSQAAARLSDVPVPIDAVKRPADAPADFVPFLAWERGLKLWVRDWPEHKKRAAARLAPEICASLGTLRAMELTLSLVDAQIQSFVIPPVGAFAAPDRTPEERAAFVALFPELRIYLRSEPGTADADLYADDGFADDGIATVSTAHERYGRRGEIHDGGTVTPVSLLPVTWAGADAINADLVGVVIPGEDDGGAFAGDAAADAAFASAASITSRLLTIAADRTFVPLSPQPVVIADGVPLDLISVVPERVSTGGIAGLDVIHADDAFADLGFADHKDAALRLFDRYHLFDPTRTRAVAGQDDGAFADFTVVDLPPFYAELRIRAPGEDTPLSAYAGGAFADDMAALPILGTMDRIAEAITVAKSHRDDLRFTTRTLREVEFQDAPAFGAGLTLGTLVPIYD</sequence>
<dbReference type="OrthoDB" id="90759at2"/>
<reference evidence="1 2" key="1">
    <citation type="submission" date="2018-10" db="EMBL/GenBank/DDBJ databases">
        <title>Xanthobacter tagetidis genome sequencing and assembly.</title>
        <authorList>
            <person name="Maclea K.S."/>
            <person name="Goen A.E."/>
            <person name="Fatima S.A."/>
        </authorList>
    </citation>
    <scope>NUCLEOTIDE SEQUENCE [LARGE SCALE GENOMIC DNA]</scope>
    <source>
        <strain evidence="1 2">ATCC 700314</strain>
    </source>
</reference>
<protein>
    <submittedName>
        <fullName evidence="1">Phage tail protein I</fullName>
    </submittedName>
</protein>
<dbReference type="AlphaFoldDB" id="A0A3L7AJI5"/>